<comment type="subcellular location">
    <subcellularLocation>
        <location evidence="1">Cell membrane</location>
        <topology evidence="1">Multi-pass membrane protein</topology>
    </subcellularLocation>
</comment>
<evidence type="ECO:0000256" key="10">
    <source>
        <dbReference type="ARBA" id="ARBA00023065"/>
    </source>
</evidence>
<keyword evidence="16" id="KW-1185">Reference proteome</keyword>
<dbReference type="PROSITE" id="PS01307">
    <property type="entry name" value="MOTA"/>
    <property type="match status" value="1"/>
</dbReference>
<dbReference type="EMBL" id="LRRQ01000126">
    <property type="protein sequence ID" value="OAM88637.1"/>
    <property type="molecule type" value="Genomic_DNA"/>
</dbReference>
<keyword evidence="15" id="KW-0966">Cell projection</keyword>
<comment type="similarity">
    <text evidence="2">Belongs to the MotA family.</text>
</comment>
<dbReference type="GO" id="GO:0071978">
    <property type="term" value="P:bacterial-type flagellum-dependent swarming motility"/>
    <property type="evidence" value="ECO:0007669"/>
    <property type="project" value="InterPro"/>
</dbReference>
<evidence type="ECO:0000256" key="9">
    <source>
        <dbReference type="ARBA" id="ARBA00022989"/>
    </source>
</evidence>
<evidence type="ECO:0000313" key="15">
    <source>
        <dbReference type="EMBL" id="OAM88637.1"/>
    </source>
</evidence>
<keyword evidence="4" id="KW-1003">Cell membrane</keyword>
<organism evidence="15 16">
    <name type="scientific">Termitidicoccus mucosus</name>
    <dbReference type="NCBI Taxonomy" id="1184151"/>
    <lineage>
        <taxon>Bacteria</taxon>
        <taxon>Pseudomonadati</taxon>
        <taxon>Verrucomicrobiota</taxon>
        <taxon>Opitutia</taxon>
        <taxon>Opitutales</taxon>
        <taxon>Opitutaceae</taxon>
        <taxon>Termitidicoccus</taxon>
    </lineage>
</organism>
<dbReference type="STRING" id="1184151.AW736_16370"/>
<gene>
    <name evidence="15" type="ORF">AW736_16370</name>
</gene>
<keyword evidence="11 12" id="KW-0472">Membrane</keyword>
<dbReference type="GO" id="GO:1902600">
    <property type="term" value="P:proton transmembrane transport"/>
    <property type="evidence" value="ECO:0007669"/>
    <property type="project" value="UniProtKB-KW"/>
</dbReference>
<evidence type="ECO:0000256" key="3">
    <source>
        <dbReference type="ARBA" id="ARBA00022448"/>
    </source>
</evidence>
<comment type="caution">
    <text evidence="15">The sequence shown here is derived from an EMBL/GenBank/DDBJ whole genome shotgun (WGS) entry which is preliminary data.</text>
</comment>
<name>A0A178IHF9_9BACT</name>
<evidence type="ECO:0000256" key="6">
    <source>
        <dbReference type="ARBA" id="ARBA00022692"/>
    </source>
</evidence>
<evidence type="ECO:0000256" key="8">
    <source>
        <dbReference type="ARBA" id="ARBA00022781"/>
    </source>
</evidence>
<keyword evidence="8" id="KW-0375">Hydrogen ion transport</keyword>
<evidence type="ECO:0000256" key="1">
    <source>
        <dbReference type="ARBA" id="ARBA00004651"/>
    </source>
</evidence>
<dbReference type="GO" id="GO:0005886">
    <property type="term" value="C:plasma membrane"/>
    <property type="evidence" value="ECO:0007669"/>
    <property type="project" value="UniProtKB-SubCell"/>
</dbReference>
<dbReference type="Pfam" id="PF01618">
    <property type="entry name" value="MotA_ExbB"/>
    <property type="match status" value="1"/>
</dbReference>
<evidence type="ECO:0000313" key="16">
    <source>
        <dbReference type="Proteomes" id="UP000078486"/>
    </source>
</evidence>
<keyword evidence="15" id="KW-0282">Flagellum</keyword>
<evidence type="ECO:0000256" key="12">
    <source>
        <dbReference type="SAM" id="Phobius"/>
    </source>
</evidence>
<dbReference type="PANTHER" id="PTHR30433">
    <property type="entry name" value="CHEMOTAXIS PROTEIN MOTA"/>
    <property type="match status" value="1"/>
</dbReference>
<feature type="domain" description="MotA/TolQ/ExbB proton channel" evidence="13">
    <location>
        <begin position="120"/>
        <end position="237"/>
    </location>
</feature>
<dbReference type="Proteomes" id="UP000078486">
    <property type="component" value="Unassembled WGS sequence"/>
</dbReference>
<proteinExistence type="inferred from homology"/>
<feature type="domain" description="Motility protein A N-terminal" evidence="14">
    <location>
        <begin position="4"/>
        <end position="93"/>
    </location>
</feature>
<dbReference type="AlphaFoldDB" id="A0A178IHF9"/>
<evidence type="ECO:0000259" key="13">
    <source>
        <dbReference type="Pfam" id="PF01618"/>
    </source>
</evidence>
<evidence type="ECO:0000256" key="7">
    <source>
        <dbReference type="ARBA" id="ARBA00022779"/>
    </source>
</evidence>
<dbReference type="GO" id="GO:0006935">
    <property type="term" value="P:chemotaxis"/>
    <property type="evidence" value="ECO:0007669"/>
    <property type="project" value="UniProtKB-KW"/>
</dbReference>
<accession>A0A178IHF9</accession>
<sequence>MMVLIGILIVMLATLGGFALGGGNVLVLLHISEYVIIFGMALGLLIIASPPHVGRDIVRKVVGAVFGRKTRRDGYFDLLKLLYELFVLGRRNGLIALEEHISDPEQSVILRKYPDFLAHEEHRNFLINALRPVVDGRIKPDQLESLMSTELGAKAEEADHPVHLLQLVGDSLPGIGIVAAVLGIINTMASLADGPEVVGERVAAALTGTLLGVFSAYGFVNPLANRVRMNNLDEMQYLRCIKVAVAGFAKGLAPITAVEVARRSLESSVQPLADELEAALKSLPLPGKA</sequence>
<dbReference type="InterPro" id="IPR000540">
    <property type="entry name" value="Flag_MotA_CS"/>
</dbReference>
<keyword evidence="9 12" id="KW-1133">Transmembrane helix</keyword>
<feature type="transmembrane region" description="Helical" evidence="12">
    <location>
        <begin position="202"/>
        <end position="220"/>
    </location>
</feature>
<dbReference type="InterPro" id="IPR002898">
    <property type="entry name" value="MotA_ExbB_proton_chnl"/>
</dbReference>
<dbReference type="RefSeq" id="WP_068771371.1">
    <property type="nucleotide sequence ID" value="NZ_CP109796.1"/>
</dbReference>
<dbReference type="InterPro" id="IPR047055">
    <property type="entry name" value="MotA-like"/>
</dbReference>
<protein>
    <submittedName>
        <fullName evidence="15">Flagellar motor protein MotA</fullName>
    </submittedName>
</protein>
<dbReference type="PANTHER" id="PTHR30433:SF4">
    <property type="entry name" value="MOTILITY PROTEIN A"/>
    <property type="match status" value="1"/>
</dbReference>
<evidence type="ECO:0000256" key="2">
    <source>
        <dbReference type="ARBA" id="ARBA00008038"/>
    </source>
</evidence>
<evidence type="ECO:0000256" key="4">
    <source>
        <dbReference type="ARBA" id="ARBA00022475"/>
    </source>
</evidence>
<keyword evidence="6 12" id="KW-0812">Transmembrane</keyword>
<evidence type="ECO:0000256" key="5">
    <source>
        <dbReference type="ARBA" id="ARBA00022500"/>
    </source>
</evidence>
<keyword evidence="3" id="KW-0813">Transport</keyword>
<dbReference type="OrthoDB" id="9782603at2"/>
<feature type="transmembrane region" description="Helical" evidence="12">
    <location>
        <begin position="31"/>
        <end position="50"/>
    </location>
</feature>
<dbReference type="InterPro" id="IPR046786">
    <property type="entry name" value="MotA_N"/>
</dbReference>
<keyword evidence="10" id="KW-0406">Ion transport</keyword>
<feature type="transmembrane region" description="Helical" evidence="12">
    <location>
        <begin position="172"/>
        <end position="190"/>
    </location>
</feature>
<dbReference type="Pfam" id="PF20560">
    <property type="entry name" value="MotA_N"/>
    <property type="match status" value="1"/>
</dbReference>
<reference evidence="15 16" key="1">
    <citation type="submission" date="2016-01" db="EMBL/GenBank/DDBJ databases">
        <title>High potential of lignocellulose degradation of a new Verrucomicrobia species.</title>
        <authorList>
            <person name="Wang Y."/>
            <person name="Shi Y."/>
            <person name="Qiu Z."/>
            <person name="Liu S."/>
            <person name="Yang H."/>
        </authorList>
    </citation>
    <scope>NUCLEOTIDE SEQUENCE [LARGE SCALE GENOMIC DNA]</scope>
    <source>
        <strain evidence="15 16">TSB47</strain>
    </source>
</reference>
<evidence type="ECO:0000259" key="14">
    <source>
        <dbReference type="Pfam" id="PF20560"/>
    </source>
</evidence>
<keyword evidence="15" id="KW-0969">Cilium</keyword>
<keyword evidence="5" id="KW-0145">Chemotaxis</keyword>
<keyword evidence="7" id="KW-0283">Flagellar rotation</keyword>
<evidence type="ECO:0000256" key="11">
    <source>
        <dbReference type="ARBA" id="ARBA00023136"/>
    </source>
</evidence>